<evidence type="ECO:0000256" key="1">
    <source>
        <dbReference type="SAM" id="MobiDB-lite"/>
    </source>
</evidence>
<comment type="caution">
    <text evidence="2">The sequence shown here is derived from an EMBL/GenBank/DDBJ whole genome shotgun (WGS) entry which is preliminary data.</text>
</comment>
<feature type="region of interest" description="Disordered" evidence="1">
    <location>
        <begin position="1"/>
        <end position="24"/>
    </location>
</feature>
<protein>
    <submittedName>
        <fullName evidence="2">Uncharacterized protein</fullName>
    </submittedName>
</protein>
<feature type="compositionally biased region" description="Basic residues" evidence="1">
    <location>
        <begin position="9"/>
        <end position="23"/>
    </location>
</feature>
<proteinExistence type="predicted"/>
<reference evidence="2" key="1">
    <citation type="submission" date="2017-07" db="EMBL/GenBank/DDBJ databases">
        <title>Taro Niue Genome Assembly and Annotation.</title>
        <authorList>
            <person name="Atibalentja N."/>
            <person name="Keating K."/>
            <person name="Fields C.J."/>
        </authorList>
    </citation>
    <scope>NUCLEOTIDE SEQUENCE</scope>
    <source>
        <strain evidence="2">Niue_2</strain>
        <tissue evidence="2">Leaf</tissue>
    </source>
</reference>
<evidence type="ECO:0000313" key="3">
    <source>
        <dbReference type="Proteomes" id="UP000652761"/>
    </source>
</evidence>
<accession>A0A843VIN1</accession>
<sequence length="72" mass="8207">MYNIQKSVQRARSKSTGTRRKVQSLRGIPRELAKHNSLLTQVQELTTLALTTADNTWRHSCLCNPSDTELPR</sequence>
<evidence type="ECO:0000313" key="2">
    <source>
        <dbReference type="EMBL" id="MQL93164.1"/>
    </source>
</evidence>
<dbReference type="AlphaFoldDB" id="A0A843VIN1"/>
<dbReference type="Proteomes" id="UP000652761">
    <property type="component" value="Unassembled WGS sequence"/>
</dbReference>
<dbReference type="EMBL" id="NMUH01001524">
    <property type="protein sequence ID" value="MQL93164.1"/>
    <property type="molecule type" value="Genomic_DNA"/>
</dbReference>
<gene>
    <name evidence="2" type="ORF">Taro_025799</name>
</gene>
<name>A0A843VIN1_COLES</name>
<organism evidence="2 3">
    <name type="scientific">Colocasia esculenta</name>
    <name type="common">Wild taro</name>
    <name type="synonym">Arum esculentum</name>
    <dbReference type="NCBI Taxonomy" id="4460"/>
    <lineage>
        <taxon>Eukaryota</taxon>
        <taxon>Viridiplantae</taxon>
        <taxon>Streptophyta</taxon>
        <taxon>Embryophyta</taxon>
        <taxon>Tracheophyta</taxon>
        <taxon>Spermatophyta</taxon>
        <taxon>Magnoliopsida</taxon>
        <taxon>Liliopsida</taxon>
        <taxon>Araceae</taxon>
        <taxon>Aroideae</taxon>
        <taxon>Colocasieae</taxon>
        <taxon>Colocasia</taxon>
    </lineage>
</organism>
<keyword evidence="3" id="KW-1185">Reference proteome</keyword>